<keyword evidence="4 6" id="KW-1133">Transmembrane helix</keyword>
<comment type="subcellular location">
    <subcellularLocation>
        <location evidence="1">Cell membrane</location>
        <topology evidence="1">Multi-pass membrane protein</topology>
    </subcellularLocation>
</comment>
<proteinExistence type="predicted"/>
<dbReference type="Proteomes" id="UP000245754">
    <property type="component" value="Unassembled WGS sequence"/>
</dbReference>
<evidence type="ECO:0000256" key="4">
    <source>
        <dbReference type="ARBA" id="ARBA00022989"/>
    </source>
</evidence>
<name>A0A316EJI0_9BURK</name>
<dbReference type="AlphaFoldDB" id="A0A316EJI0"/>
<dbReference type="PANTHER" id="PTHR35007:SF2">
    <property type="entry name" value="PILUS ASSEMBLE PROTEIN"/>
    <property type="match status" value="1"/>
</dbReference>
<accession>A0A316EJI0</accession>
<keyword evidence="5 6" id="KW-0472">Membrane</keyword>
<evidence type="ECO:0000259" key="7">
    <source>
        <dbReference type="Pfam" id="PF00482"/>
    </source>
</evidence>
<evidence type="ECO:0000313" key="8">
    <source>
        <dbReference type="EMBL" id="PWK31321.1"/>
    </source>
</evidence>
<evidence type="ECO:0000256" key="2">
    <source>
        <dbReference type="ARBA" id="ARBA00022475"/>
    </source>
</evidence>
<evidence type="ECO:0000256" key="6">
    <source>
        <dbReference type="SAM" id="Phobius"/>
    </source>
</evidence>
<feature type="transmembrane region" description="Helical" evidence="6">
    <location>
        <begin position="339"/>
        <end position="365"/>
    </location>
</feature>
<evidence type="ECO:0000256" key="5">
    <source>
        <dbReference type="ARBA" id="ARBA00023136"/>
    </source>
</evidence>
<keyword evidence="2" id="KW-1003">Cell membrane</keyword>
<dbReference type="GO" id="GO:0005886">
    <property type="term" value="C:plasma membrane"/>
    <property type="evidence" value="ECO:0007669"/>
    <property type="project" value="UniProtKB-SubCell"/>
</dbReference>
<feature type="transmembrane region" description="Helical" evidence="6">
    <location>
        <begin position="194"/>
        <end position="213"/>
    </location>
</feature>
<dbReference type="EMBL" id="QGGT01000010">
    <property type="protein sequence ID" value="PWK31321.1"/>
    <property type="molecule type" value="Genomic_DNA"/>
</dbReference>
<protein>
    <submittedName>
        <fullName evidence="8">Tight adherence protein C</fullName>
    </submittedName>
</protein>
<dbReference type="PANTHER" id="PTHR35007">
    <property type="entry name" value="INTEGRAL MEMBRANE PROTEIN-RELATED"/>
    <property type="match status" value="1"/>
</dbReference>
<evidence type="ECO:0000256" key="3">
    <source>
        <dbReference type="ARBA" id="ARBA00022692"/>
    </source>
</evidence>
<sequence length="378" mass="39890">MTMTTLVSLSLLLVACAAGLLAWPLLRQWRQRSRAARTIDSALQRQAGTSAPAAGQTVGGGVTSNAAIAATSAGAAGAGGTSNAAHATHAAHAAHAANGAKAASAAGAPLGGKLGHTLGKTIQSRFNQRWLESRIGRAVVTEEEHTLLEQCGFYGVRARAVFGALRVALPIVASILAVIWKVHGGQAQGGGEAALTWGFVAFALGFFAPKVWLRRRARSRLAQVDEELPVLIDMLRLLQGVGMSIDQSLQIIVVEFGNLLRVLGPELHRANQQFASGRSREQTLLRIGRLFDSEDLKGLITLLTQVDRHGGGVQEPLRQFGERLQVARKARMKAKIGKLTVKMTGVMVVSLLPVLLIITAGPGFLGAIRLLAQMGAAR</sequence>
<feature type="transmembrane region" description="Helical" evidence="6">
    <location>
        <begin position="6"/>
        <end position="26"/>
    </location>
</feature>
<feature type="transmembrane region" description="Helical" evidence="6">
    <location>
        <begin position="163"/>
        <end position="182"/>
    </location>
</feature>
<dbReference type="Pfam" id="PF00482">
    <property type="entry name" value="T2SSF"/>
    <property type="match status" value="1"/>
</dbReference>
<feature type="domain" description="Type II secretion system protein GspF" evidence="7">
    <location>
        <begin position="232"/>
        <end position="358"/>
    </location>
</feature>
<dbReference type="InterPro" id="IPR018076">
    <property type="entry name" value="T2SS_GspF_dom"/>
</dbReference>
<evidence type="ECO:0000256" key="1">
    <source>
        <dbReference type="ARBA" id="ARBA00004651"/>
    </source>
</evidence>
<reference evidence="8 9" key="1">
    <citation type="submission" date="2018-05" db="EMBL/GenBank/DDBJ databases">
        <title>Genomic Encyclopedia of Type Strains, Phase IV (KMG-V): Genome sequencing to study the core and pangenomes of soil and plant-associated prokaryotes.</title>
        <authorList>
            <person name="Whitman W."/>
        </authorList>
    </citation>
    <scope>NUCLEOTIDE SEQUENCE [LARGE SCALE GENOMIC DNA]</scope>
    <source>
        <strain evidence="8 9">SLV-132</strain>
    </source>
</reference>
<keyword evidence="9" id="KW-1185">Reference proteome</keyword>
<gene>
    <name evidence="8" type="ORF">C7419_11059</name>
</gene>
<organism evidence="8 9">
    <name type="scientific">Cupriavidus plantarum</name>
    <dbReference type="NCBI Taxonomy" id="942865"/>
    <lineage>
        <taxon>Bacteria</taxon>
        <taxon>Pseudomonadati</taxon>
        <taxon>Pseudomonadota</taxon>
        <taxon>Betaproteobacteria</taxon>
        <taxon>Burkholderiales</taxon>
        <taxon>Burkholderiaceae</taxon>
        <taxon>Cupriavidus</taxon>
    </lineage>
</organism>
<keyword evidence="3 6" id="KW-0812">Transmembrane</keyword>
<dbReference type="RefSeq" id="WP_109585526.1">
    <property type="nucleotide sequence ID" value="NZ_QGGT01000010.1"/>
</dbReference>
<comment type="caution">
    <text evidence="8">The sequence shown here is derived from an EMBL/GenBank/DDBJ whole genome shotgun (WGS) entry which is preliminary data.</text>
</comment>
<evidence type="ECO:0000313" key="9">
    <source>
        <dbReference type="Proteomes" id="UP000245754"/>
    </source>
</evidence>